<keyword evidence="1" id="KW-0812">Transmembrane</keyword>
<dbReference type="PANTHER" id="PTHR21248">
    <property type="entry name" value="CARDIOLIPIN SYNTHASE"/>
    <property type="match status" value="1"/>
</dbReference>
<dbReference type="GO" id="GO:0030572">
    <property type="term" value="F:phosphatidyltransferase activity"/>
    <property type="evidence" value="ECO:0007669"/>
    <property type="project" value="UniProtKB-ARBA"/>
</dbReference>
<evidence type="ECO:0000313" key="4">
    <source>
        <dbReference type="Proteomes" id="UP000004016"/>
    </source>
</evidence>
<dbReference type="EMBL" id="AAXB02000004">
    <property type="protein sequence ID" value="EDM63552.1"/>
    <property type="molecule type" value="Genomic_DNA"/>
</dbReference>
<reference evidence="3 4" key="1">
    <citation type="submission" date="2007-03" db="EMBL/GenBank/DDBJ databases">
        <authorList>
            <person name="Fulton L."/>
            <person name="Clifton S."/>
            <person name="Fulton B."/>
            <person name="Xu J."/>
            <person name="Minx P."/>
            <person name="Pepin K.H."/>
            <person name="Johnson M."/>
            <person name="Thiruvilangam P."/>
            <person name="Bhonagiri V."/>
            <person name="Nash W.E."/>
            <person name="Mardis E.R."/>
            <person name="Wilson R.K."/>
        </authorList>
    </citation>
    <scope>NUCLEOTIDE SEQUENCE [LARGE SCALE GENOMIC DNA]</scope>
    <source>
        <strain evidence="3 4">DSM 13814</strain>
    </source>
</reference>
<keyword evidence="1" id="KW-1133">Transmembrane helix</keyword>
<dbReference type="SMART" id="SM00155">
    <property type="entry name" value="PLDc"/>
    <property type="match status" value="2"/>
</dbReference>
<keyword evidence="1" id="KW-0472">Membrane</keyword>
<evidence type="ECO:0000313" key="3">
    <source>
        <dbReference type="EMBL" id="EDM63552.1"/>
    </source>
</evidence>
<dbReference type="HOGENOM" id="CLU_024860_0_0_9"/>
<keyword evidence="3" id="KW-0378">Hydrolase</keyword>
<feature type="transmembrane region" description="Helical" evidence="1">
    <location>
        <begin position="12"/>
        <end position="35"/>
    </location>
</feature>
<organism evidence="3 4">
    <name type="scientific">Dorea longicatena DSM 13814</name>
    <dbReference type="NCBI Taxonomy" id="411462"/>
    <lineage>
        <taxon>Bacteria</taxon>
        <taxon>Bacillati</taxon>
        <taxon>Bacillota</taxon>
        <taxon>Clostridia</taxon>
        <taxon>Lachnospirales</taxon>
        <taxon>Lachnospiraceae</taxon>
        <taxon>Dorea</taxon>
    </lineage>
</organism>
<dbReference type="PROSITE" id="PS50035">
    <property type="entry name" value="PLD"/>
    <property type="match status" value="2"/>
</dbReference>
<dbReference type="InterPro" id="IPR025202">
    <property type="entry name" value="PLD-like_dom"/>
</dbReference>
<dbReference type="AlphaFoldDB" id="A6BFZ6"/>
<name>A6BFZ6_9FIRM</name>
<dbReference type="GO" id="GO:0016787">
    <property type="term" value="F:hydrolase activity"/>
    <property type="evidence" value="ECO:0007669"/>
    <property type="project" value="UniProtKB-KW"/>
</dbReference>
<evidence type="ECO:0000256" key="1">
    <source>
        <dbReference type="SAM" id="Phobius"/>
    </source>
</evidence>
<dbReference type="SUPFAM" id="SSF56024">
    <property type="entry name" value="Phospholipase D/nuclease"/>
    <property type="match status" value="2"/>
</dbReference>
<sequence length="485" mass="55954">MESRNVMKKYIGILAKITGFILIVILAVNIILPLIKRNPDAAYEKELEQTTFTEETMKDVGGNQAGKKNAERIRCIDDNEEALLWRLRMIGNAKKSIVLSTFDLRPDDSGTKIIAALYTAAERGVQVQILIDGIYQKLFLEKSPVFQALAAHQNIEVGIYNPVTNLMRLNYRMHDKYLIIDESMYLLGGRNTNDIFLGDKKTRINVDRDIFVYEETQGKGESLQALEKYFDTIWNEAQVRKKKKTYAASYEEKYKSEYHQLKERYRSLKEKYPDIENYEHWEDDTYEADKITLIDNGTQTARKSPKVLQAIGYIAGQGEEVVIQTPYVICNSYMYQKLKQISEKADLKIVLNAVEKGSNPWGCTDYLNQKENILGTGATVYELMNAHAVHTKTVLIDDNISIVGSYNLDMRSTYLDTELMLVIESKRLNEEIRDTENVYIEKSKEVKTDGTETEGSLYKKKVLTPEKKRFYAFLKIIIRPFRHLL</sequence>
<accession>A6BFZ6</accession>
<dbReference type="InterPro" id="IPR001736">
    <property type="entry name" value="PLipase_D/transphosphatidylase"/>
</dbReference>
<dbReference type="eggNOG" id="COG1502">
    <property type="taxonomic scope" value="Bacteria"/>
</dbReference>
<gene>
    <name evidence="3" type="ORF">DORLON_01218</name>
</gene>
<feature type="domain" description="PLD phosphodiesterase" evidence="2">
    <location>
        <begin position="385"/>
        <end position="412"/>
    </location>
</feature>
<protein>
    <submittedName>
        <fullName evidence="3">Phospholipase D domain protein</fullName>
        <ecNumber evidence="3">3.1.-.-</ecNumber>
    </submittedName>
</protein>
<reference evidence="3 4" key="2">
    <citation type="submission" date="2007-04" db="EMBL/GenBank/DDBJ databases">
        <title>Draft genome sequence of Dorea longicatena (DSM 13814).</title>
        <authorList>
            <person name="Sudarsanam P."/>
            <person name="Ley R."/>
            <person name="Guruge J."/>
            <person name="Turnbaugh P.J."/>
            <person name="Mahowald M."/>
            <person name="Liep D."/>
            <person name="Gordon J."/>
        </authorList>
    </citation>
    <scope>NUCLEOTIDE SEQUENCE [LARGE SCALE GENOMIC DNA]</scope>
    <source>
        <strain evidence="3 4">DSM 13814</strain>
    </source>
</reference>
<dbReference type="Pfam" id="PF13091">
    <property type="entry name" value="PLDc_2"/>
    <property type="match status" value="2"/>
</dbReference>
<dbReference type="CDD" id="cd09113">
    <property type="entry name" value="PLDc_ymdC_like_2"/>
    <property type="match status" value="1"/>
</dbReference>
<evidence type="ECO:0000259" key="2">
    <source>
        <dbReference type="PROSITE" id="PS50035"/>
    </source>
</evidence>
<proteinExistence type="predicted"/>
<dbReference type="CDD" id="cd09111">
    <property type="entry name" value="PLDc_ymdC_like_1"/>
    <property type="match status" value="1"/>
</dbReference>
<dbReference type="PANTHER" id="PTHR21248:SF12">
    <property type="entry name" value="CARDIOLIPIN SYNTHASE C"/>
    <property type="match status" value="1"/>
</dbReference>
<dbReference type="GO" id="GO:0032049">
    <property type="term" value="P:cardiolipin biosynthetic process"/>
    <property type="evidence" value="ECO:0007669"/>
    <property type="project" value="UniProtKB-ARBA"/>
</dbReference>
<dbReference type="Proteomes" id="UP000004016">
    <property type="component" value="Unassembled WGS sequence"/>
</dbReference>
<dbReference type="Gene3D" id="3.30.870.10">
    <property type="entry name" value="Endonuclease Chain A"/>
    <property type="match status" value="2"/>
</dbReference>
<feature type="domain" description="PLD phosphodiesterase" evidence="2">
    <location>
        <begin position="169"/>
        <end position="196"/>
    </location>
</feature>
<dbReference type="EC" id="3.1.-.-" evidence="3"/>
<comment type="caution">
    <text evidence="3">The sequence shown here is derived from an EMBL/GenBank/DDBJ whole genome shotgun (WGS) entry which is preliminary data.</text>
</comment>